<feature type="compositionally biased region" description="Basic and acidic residues" evidence="1">
    <location>
        <begin position="532"/>
        <end position="548"/>
    </location>
</feature>
<dbReference type="OrthoDB" id="1908091at2759"/>
<name>A0A5J5BMA3_9ASTE</name>
<evidence type="ECO:0000313" key="3">
    <source>
        <dbReference type="Proteomes" id="UP000325577"/>
    </source>
</evidence>
<evidence type="ECO:0000256" key="1">
    <source>
        <dbReference type="SAM" id="MobiDB-lite"/>
    </source>
</evidence>
<protein>
    <recommendedName>
        <fullName evidence="4">Cardiomyopathy-associated protein 5</fullName>
    </recommendedName>
</protein>
<keyword evidence="3" id="KW-1185">Reference proteome</keyword>
<sequence>MVFSATCNDALVDKTSLTEENPKEIREVKVDSVTHHAESSSAASHRSRPEKCDRSEERPRKCNGGGSEVEAESSEDDDEEEAHEDGKKAVEWTEDDQKNLMDLGISEIERNRRLESLIAKRRARKMLSMQVRRTLMSVGNNDPRSQIASILIPRPNPLLPNISGEAQVSPTPGSAPSVLLPMHNPFDLPYEPQEEKPNLSGDSFQQEFIASQQKDMLFCRHESFSLGPFFPGEFKQDQRETFCFPNFATRHRAPEIPEFWGIKNQPGNEDIDKPIERESSQGETMLHTGSAHRKQGQASEQIFNLVDASHEGDKSAPLTQPEDTSGGSSSSSSSEVDEPLFNANKDEVIKSIAFEVPKNITADREDNNQMTELLFDSRPSVLDRTRMEERFFYPVKEVHHTPTHSIASDLQVEVSEVSSPPLTHDGIISPSDGESLTYDMDVDDEKETTPGGEEMWVESSHLYGVEENESRSGEVHEVTEQDIMEVGFSRINQKSNGPIASYTPQEKVVQQVASNTSSSSLSSSKTEQPEDSQAHLKDLNPKIHEEFQQPRISNSSEKSTEILSAEPSYDSDYEKLEEPSYPAEKSAGEVNIIYNMNDPVAFANGGAPIVNKQEAAGDLSVPSKEDYSTSIGIVKEKSEKPESDHSKSTECSEDEFEKQSEHKHTAEKSKLIEDREVGQSVEEVEFSGANKNSNDAVAFAALPEVVIEQFPTDPSSSSPDSLLQGEVQEPSSPPENSTIDSKIIGNVNNSEVSANTDTEGLKTIKEIDSEACRWIKRENAGDPSKLSEETISESIACIEDQPEKPGEHQTILESYKPAEEDDNLKSWKDFEKLAEQEYIAETSKPIEDTDIRESIQDRESRQSIVELESSADSQSFSDPIAVAVLPDLVVEQIPVASSSSSSPKSVLQNKFSMDQSSSLNFDRDTHIEVQQPLTEMVGNNSSDELPPENFTATAPQNELHLMKDSTAHQSINIDFENFQEHVVNDNKGKENSTFTEDIEGESQTFSNRETTTADLLKAAEETVFRSNKDNKDMSGEPSEHGAAIDPSKVAEQCDISNNLANKEEELTNPSGNSTKEVNVNYNVNELVISEKEEALNPKSVGDGESEPQLFMKQETFEDSMKPSDVTNSKSIEDAEVALKILAEDEAFVAQSIPMEENENSVIIKDIEGFEKSPKPADINENLEAIEVVEGESKNLTTYEGIVDASKPAKTEEPSNPPPVRPIEEPNIISNVDESVASELADKVDLEYVVGDTEGQSPRLIMPETVVGPSEKVEAANLSSVEDTEGKYKELTAVEAMVGSLQEPAVKSDNLNNIKDTEEFEKIIDHEIVIDA</sequence>
<feature type="compositionally biased region" description="Polar residues" evidence="1">
    <location>
        <begin position="734"/>
        <end position="744"/>
    </location>
</feature>
<reference evidence="2 3" key="1">
    <citation type="submission" date="2019-09" db="EMBL/GenBank/DDBJ databases">
        <title>A chromosome-level genome assembly of the Chinese tupelo Nyssa sinensis.</title>
        <authorList>
            <person name="Yang X."/>
            <person name="Kang M."/>
            <person name="Yang Y."/>
            <person name="Xiong H."/>
            <person name="Wang M."/>
            <person name="Zhang Z."/>
            <person name="Wang Z."/>
            <person name="Wu H."/>
            <person name="Ma T."/>
            <person name="Liu J."/>
            <person name="Xi Z."/>
        </authorList>
    </citation>
    <scope>NUCLEOTIDE SEQUENCE [LARGE SCALE GENOMIC DNA]</scope>
    <source>
        <strain evidence="2">J267</strain>
        <tissue evidence="2">Leaf</tissue>
    </source>
</reference>
<evidence type="ECO:0008006" key="4">
    <source>
        <dbReference type="Google" id="ProtNLM"/>
    </source>
</evidence>
<gene>
    <name evidence="2" type="ORF">F0562_022057</name>
</gene>
<dbReference type="PANTHER" id="PTHR33870:SF16">
    <property type="entry name" value="PROTEIN, PUTATIVE-RELATED"/>
    <property type="match status" value="1"/>
</dbReference>
<feature type="compositionally biased region" description="Low complexity" evidence="1">
    <location>
        <begin position="514"/>
        <end position="524"/>
    </location>
</feature>
<dbReference type="EMBL" id="CM018034">
    <property type="protein sequence ID" value="KAA8543766.1"/>
    <property type="molecule type" value="Genomic_DNA"/>
</dbReference>
<dbReference type="PANTHER" id="PTHR33870">
    <property type="entry name" value="CARDIOMYOPATHY-ASSOCIATED PROTEIN"/>
    <property type="match status" value="1"/>
</dbReference>
<feature type="compositionally biased region" description="Low complexity" evidence="1">
    <location>
        <begin position="713"/>
        <end position="723"/>
    </location>
</feature>
<feature type="compositionally biased region" description="Low complexity" evidence="1">
    <location>
        <begin position="325"/>
        <end position="334"/>
    </location>
</feature>
<feature type="region of interest" description="Disordered" evidence="1">
    <location>
        <begin position="710"/>
        <end position="744"/>
    </location>
</feature>
<feature type="region of interest" description="Disordered" evidence="1">
    <location>
        <begin position="839"/>
        <end position="876"/>
    </location>
</feature>
<feature type="region of interest" description="Disordered" evidence="1">
    <location>
        <begin position="22"/>
        <end position="94"/>
    </location>
</feature>
<feature type="region of interest" description="Disordered" evidence="1">
    <location>
        <begin position="311"/>
        <end position="342"/>
    </location>
</feature>
<organism evidence="2 3">
    <name type="scientific">Nyssa sinensis</name>
    <dbReference type="NCBI Taxonomy" id="561372"/>
    <lineage>
        <taxon>Eukaryota</taxon>
        <taxon>Viridiplantae</taxon>
        <taxon>Streptophyta</taxon>
        <taxon>Embryophyta</taxon>
        <taxon>Tracheophyta</taxon>
        <taxon>Spermatophyta</taxon>
        <taxon>Magnoliopsida</taxon>
        <taxon>eudicotyledons</taxon>
        <taxon>Gunneridae</taxon>
        <taxon>Pentapetalae</taxon>
        <taxon>asterids</taxon>
        <taxon>Cornales</taxon>
        <taxon>Nyssaceae</taxon>
        <taxon>Nyssa</taxon>
    </lineage>
</organism>
<feature type="compositionally biased region" description="Polar residues" evidence="1">
    <location>
        <begin position="490"/>
        <end position="504"/>
    </location>
</feature>
<feature type="compositionally biased region" description="Basic and acidic residues" evidence="1">
    <location>
        <begin position="634"/>
        <end position="650"/>
    </location>
</feature>
<evidence type="ECO:0000313" key="2">
    <source>
        <dbReference type="EMBL" id="KAA8543766.1"/>
    </source>
</evidence>
<feature type="compositionally biased region" description="Basic and acidic residues" evidence="1">
    <location>
        <begin position="1025"/>
        <end position="1039"/>
    </location>
</feature>
<feature type="region of interest" description="Disordered" evidence="1">
    <location>
        <begin position="616"/>
        <end position="694"/>
    </location>
</feature>
<dbReference type="Proteomes" id="UP000325577">
    <property type="component" value="Linkage Group LG11"/>
</dbReference>
<proteinExistence type="predicted"/>
<feature type="region of interest" description="Disordered" evidence="1">
    <location>
        <begin position="1205"/>
        <end position="1224"/>
    </location>
</feature>
<feature type="compositionally biased region" description="Basic and acidic residues" evidence="1">
    <location>
        <begin position="47"/>
        <end position="60"/>
    </location>
</feature>
<accession>A0A5J5BMA3</accession>
<feature type="region of interest" description="Disordered" evidence="1">
    <location>
        <begin position="1025"/>
        <end position="1053"/>
    </location>
</feature>
<feature type="compositionally biased region" description="Acidic residues" evidence="1">
    <location>
        <begin position="69"/>
        <end position="83"/>
    </location>
</feature>
<feature type="region of interest" description="Disordered" evidence="1">
    <location>
        <begin position="486"/>
        <end position="583"/>
    </location>
</feature>
<feature type="compositionally biased region" description="Basic and acidic residues" evidence="1">
    <location>
        <begin position="657"/>
        <end position="677"/>
    </location>
</feature>
<feature type="compositionally biased region" description="Basic and acidic residues" evidence="1">
    <location>
        <begin position="844"/>
        <end position="861"/>
    </location>
</feature>
<feature type="compositionally biased region" description="Basic and acidic residues" evidence="1">
    <location>
        <begin position="84"/>
        <end position="94"/>
    </location>
</feature>
<feature type="compositionally biased region" description="Basic and acidic residues" evidence="1">
    <location>
        <begin position="22"/>
        <end position="38"/>
    </location>
</feature>